<accession>A0A225ABQ4</accession>
<dbReference type="GO" id="GO:0001228">
    <property type="term" value="F:DNA-binding transcription activator activity, RNA polymerase II-specific"/>
    <property type="evidence" value="ECO:0007669"/>
    <property type="project" value="TreeGrafter"/>
</dbReference>
<dbReference type="RefSeq" id="XP_020117871.1">
    <property type="nucleotide sequence ID" value="XM_020262009.1"/>
</dbReference>
<sequence>MLRRSHKKSRGGCLECYASQGPQISLTKSNEAPPQQPSDSLISDYRNHGPAPDVNDMDTSPPSADSPASLSKSTSSSHPDPILDEPVNFNHMELLAHLSLDSDMFNLGFTPSNVSPVNLVLKSSLESPCLMHLILAFSARHLAFLHPERSSFYLHQAVTLQTRAISMFNASWTGVTQSNCVWVLFFSSVLGHHMLTDTLARRDPGGIDVFMTHYIQFAAMHKGIYTVASTAWPALMDSELAPILALSEGYHKRSPRGSHCQQLKTLVDGAIWLGEEEKEACRLAINYLQIGFDSILSDHGLGNRYHIIFIWALLLPQEFTTMLAAKQPEALELVANW</sequence>
<feature type="compositionally biased region" description="Low complexity" evidence="1">
    <location>
        <begin position="59"/>
        <end position="80"/>
    </location>
</feature>
<dbReference type="EMBL" id="LFMY01000011">
    <property type="protein sequence ID" value="OKL57750.1"/>
    <property type="molecule type" value="Genomic_DNA"/>
</dbReference>
<dbReference type="InterPro" id="IPR053157">
    <property type="entry name" value="Sterol_Uptake_Regulator"/>
</dbReference>
<feature type="region of interest" description="Disordered" evidence="1">
    <location>
        <begin position="24"/>
        <end position="83"/>
    </location>
</feature>
<protein>
    <submittedName>
        <fullName evidence="2">Uncharacterized protein</fullName>
    </submittedName>
</protein>
<feature type="compositionally biased region" description="Polar residues" evidence="1">
    <location>
        <begin position="24"/>
        <end position="41"/>
    </location>
</feature>
<proteinExistence type="predicted"/>
<dbReference type="AlphaFoldDB" id="A0A225ABQ4"/>
<evidence type="ECO:0000313" key="2">
    <source>
        <dbReference type="EMBL" id="OKL57750.1"/>
    </source>
</evidence>
<evidence type="ECO:0000256" key="1">
    <source>
        <dbReference type="SAM" id="MobiDB-lite"/>
    </source>
</evidence>
<dbReference type="STRING" id="1441469.A0A225ABQ4"/>
<keyword evidence="3" id="KW-1185">Reference proteome</keyword>
<dbReference type="PANTHER" id="PTHR47784">
    <property type="entry name" value="STEROL UPTAKE CONTROL PROTEIN 2"/>
    <property type="match status" value="1"/>
</dbReference>
<gene>
    <name evidence="2" type="ORF">UA08_07104</name>
</gene>
<dbReference type="PANTHER" id="PTHR47784:SF4">
    <property type="entry name" value="ZN(II)2CYS6 TRANSCRIPTION FACTOR (EUROFUNG)"/>
    <property type="match status" value="1"/>
</dbReference>
<dbReference type="GeneID" id="31006860"/>
<evidence type="ECO:0000313" key="3">
    <source>
        <dbReference type="Proteomes" id="UP000214365"/>
    </source>
</evidence>
<comment type="caution">
    <text evidence="2">The sequence shown here is derived from an EMBL/GenBank/DDBJ whole genome shotgun (WGS) entry which is preliminary data.</text>
</comment>
<dbReference type="Proteomes" id="UP000214365">
    <property type="component" value="Unassembled WGS sequence"/>
</dbReference>
<reference evidence="2 3" key="1">
    <citation type="submission" date="2015-06" db="EMBL/GenBank/DDBJ databases">
        <title>Talaromyces atroroseus IBT 11181 draft genome.</title>
        <authorList>
            <person name="Rasmussen K.B."/>
            <person name="Rasmussen S."/>
            <person name="Petersen B."/>
            <person name="Sicheritz-Ponten T."/>
            <person name="Mortensen U.H."/>
            <person name="Thrane U."/>
        </authorList>
    </citation>
    <scope>NUCLEOTIDE SEQUENCE [LARGE SCALE GENOMIC DNA]</scope>
    <source>
        <strain evidence="2 3">IBT 11181</strain>
    </source>
</reference>
<organism evidence="2 3">
    <name type="scientific">Talaromyces atroroseus</name>
    <dbReference type="NCBI Taxonomy" id="1441469"/>
    <lineage>
        <taxon>Eukaryota</taxon>
        <taxon>Fungi</taxon>
        <taxon>Dikarya</taxon>
        <taxon>Ascomycota</taxon>
        <taxon>Pezizomycotina</taxon>
        <taxon>Eurotiomycetes</taxon>
        <taxon>Eurotiomycetidae</taxon>
        <taxon>Eurotiales</taxon>
        <taxon>Trichocomaceae</taxon>
        <taxon>Talaromyces</taxon>
        <taxon>Talaromyces sect. Trachyspermi</taxon>
    </lineage>
</organism>
<name>A0A225ABQ4_TALAT</name>
<dbReference type="OrthoDB" id="4937900at2759"/>